<name>A0A183N255_9TREM</name>
<dbReference type="InterPro" id="IPR013657">
    <property type="entry name" value="SCL35B1-4/HUT1"/>
</dbReference>
<keyword evidence="6" id="KW-0472">Membrane</keyword>
<comment type="similarity">
    <text evidence="2">Belongs to the nucleotide-sugar transporter family. SLC35B subfamily.</text>
</comment>
<evidence type="ECO:0000256" key="4">
    <source>
        <dbReference type="ARBA" id="ARBA00022692"/>
    </source>
</evidence>
<keyword evidence="4" id="KW-0812">Transmembrane</keyword>
<gene>
    <name evidence="8" type="ORF">SMRZ_LOCUS22380</name>
</gene>
<keyword evidence="5" id="KW-1133">Transmembrane helix</keyword>
<evidence type="ECO:0000256" key="5">
    <source>
        <dbReference type="ARBA" id="ARBA00022989"/>
    </source>
</evidence>
<organism evidence="8 9">
    <name type="scientific">Schistosoma margrebowiei</name>
    <dbReference type="NCBI Taxonomy" id="48269"/>
    <lineage>
        <taxon>Eukaryota</taxon>
        <taxon>Metazoa</taxon>
        <taxon>Spiralia</taxon>
        <taxon>Lophotrochozoa</taxon>
        <taxon>Platyhelminthes</taxon>
        <taxon>Trematoda</taxon>
        <taxon>Digenea</taxon>
        <taxon>Strigeidida</taxon>
        <taxon>Schistosomatoidea</taxon>
        <taxon>Schistosomatidae</taxon>
        <taxon>Schistosoma</taxon>
    </lineage>
</organism>
<dbReference type="PANTHER" id="PTHR10778">
    <property type="entry name" value="SOLUTE CARRIER FAMILY 35 MEMBER B"/>
    <property type="match status" value="1"/>
</dbReference>
<dbReference type="STRING" id="48269.A0A183N255"/>
<reference evidence="8 9" key="1">
    <citation type="submission" date="2018-11" db="EMBL/GenBank/DDBJ databases">
        <authorList>
            <consortium name="Pathogen Informatics"/>
        </authorList>
    </citation>
    <scope>NUCLEOTIDE SEQUENCE [LARGE SCALE GENOMIC DNA]</scope>
    <source>
        <strain evidence="8 9">Zambia</strain>
    </source>
</reference>
<dbReference type="Proteomes" id="UP000277204">
    <property type="component" value="Unassembled WGS sequence"/>
</dbReference>
<comment type="subcellular location">
    <subcellularLocation>
        <location evidence="1">Membrane</location>
        <topology evidence="1">Multi-pass membrane protein</topology>
    </subcellularLocation>
</comment>
<evidence type="ECO:0000256" key="1">
    <source>
        <dbReference type="ARBA" id="ARBA00004141"/>
    </source>
</evidence>
<dbReference type="PANTHER" id="PTHR10778:SF8">
    <property type="entry name" value="ADENOSINE 3'-PHOSPHO 5'-PHOSPHOSULFATE TRANSPORTER 2"/>
    <property type="match status" value="1"/>
</dbReference>
<evidence type="ECO:0000256" key="6">
    <source>
        <dbReference type="ARBA" id="ARBA00023136"/>
    </source>
</evidence>
<dbReference type="EMBL" id="UZAI01019137">
    <property type="protein sequence ID" value="VDP43081.1"/>
    <property type="molecule type" value="Genomic_DNA"/>
</dbReference>
<dbReference type="Pfam" id="PF08449">
    <property type="entry name" value="UAA"/>
    <property type="match status" value="1"/>
</dbReference>
<evidence type="ECO:0000256" key="7">
    <source>
        <dbReference type="ARBA" id="ARBA00039669"/>
    </source>
</evidence>
<protein>
    <recommendedName>
        <fullName evidence="7">Adenosine 3'-phospho 5'-phosphosulfate transporter 2</fullName>
    </recommendedName>
</protein>
<keyword evidence="9" id="KW-1185">Reference proteome</keyword>
<evidence type="ECO:0000256" key="3">
    <source>
        <dbReference type="ARBA" id="ARBA00022448"/>
    </source>
</evidence>
<proteinExistence type="inferred from homology"/>
<sequence>MEQASTKINAMPKNNEIYICGFNMSSLSPNWKLGVSVAGIFILYICFGALQEAIFSANDLRSYSPFLTLYQFGIYSVLSFLELRAHGYLLFNPWIHLYAIVAVLTLGSIALSNASVGFLNYPTQVIFKCCKMIPVLLGGVLIQGKLKYILCNYHLGRRYSIYEVLAVLLMTLGLICFTLVDVSIQPKFTLFGKLVSYVFPLLFRLALALITTLTFRVFLVSLALCCDGALGNFQEIIMKKYVRSNSEILFYSYSLGFCLLASVLTISGNLLPSFYFFNDHALQTYGYGFIFSLSGYFGVQFVLCLVHSHGALTAVTVTTFRKAVSIAVSFIMFEKPFSQG</sequence>
<dbReference type="AlphaFoldDB" id="A0A183N255"/>
<accession>A0A183N255</accession>
<evidence type="ECO:0000313" key="9">
    <source>
        <dbReference type="Proteomes" id="UP000277204"/>
    </source>
</evidence>
<keyword evidence="3" id="KW-0813">Transport</keyword>
<evidence type="ECO:0000256" key="2">
    <source>
        <dbReference type="ARBA" id="ARBA00010694"/>
    </source>
</evidence>
<dbReference type="GO" id="GO:0046964">
    <property type="term" value="F:3'-phosphoadenosine 5'-phosphosulfate transmembrane transporter activity"/>
    <property type="evidence" value="ECO:0007669"/>
    <property type="project" value="TreeGrafter"/>
</dbReference>
<dbReference type="GO" id="GO:0000139">
    <property type="term" value="C:Golgi membrane"/>
    <property type="evidence" value="ECO:0007669"/>
    <property type="project" value="TreeGrafter"/>
</dbReference>
<dbReference type="GO" id="GO:0005789">
    <property type="term" value="C:endoplasmic reticulum membrane"/>
    <property type="evidence" value="ECO:0007669"/>
    <property type="project" value="TreeGrafter"/>
</dbReference>
<evidence type="ECO:0000313" key="8">
    <source>
        <dbReference type="EMBL" id="VDP43081.1"/>
    </source>
</evidence>